<keyword evidence="2" id="KW-1185">Reference proteome</keyword>
<keyword evidence="1" id="KW-0808">Transferase</keyword>
<name>A0ACC1LUA0_9FUNG</name>
<feature type="non-terminal residue" evidence="1">
    <location>
        <position position="1"/>
    </location>
</feature>
<gene>
    <name evidence="1" type="primary">fas2_42</name>
    <name evidence="1" type="ORF">IWW38_005770</name>
</gene>
<evidence type="ECO:0000313" key="1">
    <source>
        <dbReference type="EMBL" id="KAJ2881633.1"/>
    </source>
</evidence>
<accession>A0ACC1LUA0</accession>
<feature type="non-terminal residue" evidence="1">
    <location>
        <position position="407"/>
    </location>
</feature>
<dbReference type="EC" id="2.3.1.86" evidence="1"/>
<evidence type="ECO:0000313" key="2">
    <source>
        <dbReference type="Proteomes" id="UP001139981"/>
    </source>
</evidence>
<dbReference type="Proteomes" id="UP001139981">
    <property type="component" value="Unassembled WGS sequence"/>
</dbReference>
<organism evidence="1 2">
    <name type="scientific">Coemansia aciculifera</name>
    <dbReference type="NCBI Taxonomy" id="417176"/>
    <lineage>
        <taxon>Eukaryota</taxon>
        <taxon>Fungi</taxon>
        <taxon>Fungi incertae sedis</taxon>
        <taxon>Zoopagomycota</taxon>
        <taxon>Kickxellomycotina</taxon>
        <taxon>Kickxellomycetes</taxon>
        <taxon>Kickxellales</taxon>
        <taxon>Kickxellaceae</taxon>
        <taxon>Coemansia</taxon>
    </lineage>
</organism>
<sequence>FMDHIDPDLLLLGEGFEITEEHVYDVCQIVGNSSQHYMYPTSSGLRAPMEFLYYSATPAIMCTLSSTVFGDGQLNVVHLYNKIELMDGTTPLMVGDAVSSSLRVDEITNTASGKRFKVKGYLSRGSQVIAHIETAFLSRNNFARIEDTFLRANQQHFTIRLATSNDVLALKAKEWFIPCDGALEWLVPGLQLEFFLDSLYRYKSDNLYSSILTTGRVSVEPPRGATVHVADVIFECNTSIKDPVVEYLRQCKVSSATLLSDGNGYSLDSPYSQELLQVTVPESNWEYARVSADGNPIHTNPYFADLAGLPGPITHGLWTSASTRALVECYAADDEPERIRMYQTNFVGMVLPKDQLQTDLLHVGMKDGRMLVKGVTKKVGGGPVLECSAEIEQPATAYVFTGQGSQE</sequence>
<reference evidence="1" key="1">
    <citation type="submission" date="2022-07" db="EMBL/GenBank/DDBJ databases">
        <title>Phylogenomic reconstructions and comparative analyses of Kickxellomycotina fungi.</title>
        <authorList>
            <person name="Reynolds N.K."/>
            <person name="Stajich J.E."/>
            <person name="Barry K."/>
            <person name="Grigoriev I.V."/>
            <person name="Crous P."/>
            <person name="Smith M.E."/>
        </authorList>
    </citation>
    <scope>NUCLEOTIDE SEQUENCE</scope>
    <source>
        <strain evidence="1">CBS 190363</strain>
    </source>
</reference>
<dbReference type="EMBL" id="JANBVB010002906">
    <property type="protein sequence ID" value="KAJ2881633.1"/>
    <property type="molecule type" value="Genomic_DNA"/>
</dbReference>
<protein>
    <submittedName>
        <fullName evidence="1">Fatty acid synthase alpha subunit Lsd1</fullName>
        <ecNumber evidence="1">2.3.1.86</ecNumber>
    </submittedName>
</protein>
<comment type="caution">
    <text evidence="1">The sequence shown here is derived from an EMBL/GenBank/DDBJ whole genome shotgun (WGS) entry which is preliminary data.</text>
</comment>
<keyword evidence="1" id="KW-0012">Acyltransferase</keyword>
<proteinExistence type="predicted"/>